<name>A0A4C1XBZ6_EUMVA</name>
<dbReference type="Proteomes" id="UP000299102">
    <property type="component" value="Unassembled WGS sequence"/>
</dbReference>
<dbReference type="AlphaFoldDB" id="A0A4C1XBZ6"/>
<organism evidence="1 2">
    <name type="scientific">Eumeta variegata</name>
    <name type="common">Bagworm moth</name>
    <name type="synonym">Eumeta japonica</name>
    <dbReference type="NCBI Taxonomy" id="151549"/>
    <lineage>
        <taxon>Eukaryota</taxon>
        <taxon>Metazoa</taxon>
        <taxon>Ecdysozoa</taxon>
        <taxon>Arthropoda</taxon>
        <taxon>Hexapoda</taxon>
        <taxon>Insecta</taxon>
        <taxon>Pterygota</taxon>
        <taxon>Neoptera</taxon>
        <taxon>Endopterygota</taxon>
        <taxon>Lepidoptera</taxon>
        <taxon>Glossata</taxon>
        <taxon>Ditrysia</taxon>
        <taxon>Tineoidea</taxon>
        <taxon>Psychidae</taxon>
        <taxon>Oiketicinae</taxon>
        <taxon>Eumeta</taxon>
    </lineage>
</organism>
<dbReference type="OrthoDB" id="10050074at2759"/>
<reference evidence="1 2" key="1">
    <citation type="journal article" date="2019" name="Commun. Biol.">
        <title>The bagworm genome reveals a unique fibroin gene that provides high tensile strength.</title>
        <authorList>
            <person name="Kono N."/>
            <person name="Nakamura H."/>
            <person name="Ohtoshi R."/>
            <person name="Tomita M."/>
            <person name="Numata K."/>
            <person name="Arakawa K."/>
        </authorList>
    </citation>
    <scope>NUCLEOTIDE SEQUENCE [LARGE SCALE GENOMIC DNA]</scope>
</reference>
<accession>A0A4C1XBZ6</accession>
<protein>
    <submittedName>
        <fullName evidence="1">Uncharacterized protein</fullName>
    </submittedName>
</protein>
<dbReference type="EMBL" id="BGZK01000791">
    <property type="protein sequence ID" value="GBP60620.1"/>
    <property type="molecule type" value="Genomic_DNA"/>
</dbReference>
<gene>
    <name evidence="1" type="ORF">EVAR_50984_1</name>
</gene>
<evidence type="ECO:0000313" key="2">
    <source>
        <dbReference type="Proteomes" id="UP000299102"/>
    </source>
</evidence>
<sequence>MSVRNKRMMSTMYIRLIMIYASPVFAHALPDILYYLQIVQNNFIEEQLTHHVSAVSYESPAPHHFCRRPRNVLIDSSDNLNVEVEKLIEPEVAVLINDVHDDVEYSGQDECPKQNPNEHNFAFITETAPQESNFQSLDNNNLSDEIFILLGDPFKEELRQGKILIVILQLDYKSLARWIKKPSQR</sequence>
<keyword evidence="2" id="KW-1185">Reference proteome</keyword>
<evidence type="ECO:0000313" key="1">
    <source>
        <dbReference type="EMBL" id="GBP60620.1"/>
    </source>
</evidence>
<comment type="caution">
    <text evidence="1">The sequence shown here is derived from an EMBL/GenBank/DDBJ whole genome shotgun (WGS) entry which is preliminary data.</text>
</comment>
<proteinExistence type="predicted"/>